<dbReference type="EMBL" id="MIJE01000001">
    <property type="protein sequence ID" value="OEF98252.1"/>
    <property type="molecule type" value="Genomic_DNA"/>
</dbReference>
<evidence type="ECO:0000256" key="8">
    <source>
        <dbReference type="ARBA" id="ARBA00023136"/>
    </source>
</evidence>
<dbReference type="PROSITE" id="PS51257">
    <property type="entry name" value="PROKAR_LIPOPROTEIN"/>
    <property type="match status" value="1"/>
</dbReference>
<dbReference type="Proteomes" id="UP000094296">
    <property type="component" value="Unassembled WGS sequence"/>
</dbReference>
<dbReference type="PANTHER" id="PTHR30024:SF47">
    <property type="entry name" value="TAURINE-BINDING PERIPLASMIC PROTEIN"/>
    <property type="match status" value="1"/>
</dbReference>
<evidence type="ECO:0000256" key="4">
    <source>
        <dbReference type="ARBA" id="ARBA00022448"/>
    </source>
</evidence>
<gene>
    <name evidence="10" type="ORF">BHF68_00775</name>
</gene>
<dbReference type="GO" id="GO:0042626">
    <property type="term" value="F:ATPase-coupled transmembrane transporter activity"/>
    <property type="evidence" value="ECO:0007669"/>
    <property type="project" value="InterPro"/>
</dbReference>
<dbReference type="InterPro" id="IPR010067">
    <property type="entry name" value="ABC_SsuA_sub-bd"/>
</dbReference>
<accession>A0A1E5G4Y8</accession>
<keyword evidence="5" id="KW-1003">Cell membrane</keyword>
<evidence type="ECO:0000256" key="3">
    <source>
        <dbReference type="ARBA" id="ARBA00010742"/>
    </source>
</evidence>
<dbReference type="PANTHER" id="PTHR30024">
    <property type="entry name" value="ALIPHATIC SULFONATES-BINDING PROTEIN-RELATED"/>
    <property type="match status" value="1"/>
</dbReference>
<keyword evidence="8" id="KW-0472">Membrane</keyword>
<sequence length="332" mass="35644">MNKKIIFLITIVSILALVAMGCASNASKDSNTISIGYFPNITHAPAMIGLEKGFFAEELEGYEIQTHTFSGGSLFMDAMATGQIDIGYVGPGPALNRFVQGAKVTILAGTSDGGVMIVANPDSGIATLEDLSNKVVATHSLGCTHDLILRQALAPLGMNMQQAGGTVVHRSQNPSAVRGLFAQNQIDASSIPEPWGTMLEAEGAVVVKDWDELPFNGRTPATVIVTSQKFIEQNPEAVEQFLKAHVRSIEYIETNTQDSLEAINKVINDITQQDIDVDILARSLERSPMTYEINMESMDAMAVISEESGVTTSSNISGLIDLSILERVLANR</sequence>
<evidence type="ECO:0000313" key="11">
    <source>
        <dbReference type="Proteomes" id="UP000094296"/>
    </source>
</evidence>
<comment type="subcellular location">
    <subcellularLocation>
        <location evidence="2">Cell inner membrane</location>
    </subcellularLocation>
    <subcellularLocation>
        <location evidence="1">Periplasm</location>
    </subcellularLocation>
</comment>
<organism evidence="10 11">
    <name type="scientific">Desulfuribacillus alkaliarsenatis</name>
    <dbReference type="NCBI Taxonomy" id="766136"/>
    <lineage>
        <taxon>Bacteria</taxon>
        <taxon>Bacillati</taxon>
        <taxon>Bacillota</taxon>
        <taxon>Desulfuribacillia</taxon>
        <taxon>Desulfuribacillales</taxon>
        <taxon>Desulfuribacillaceae</taxon>
        <taxon>Desulfuribacillus</taxon>
    </lineage>
</organism>
<dbReference type="GO" id="GO:0005886">
    <property type="term" value="C:plasma membrane"/>
    <property type="evidence" value="ECO:0007669"/>
    <property type="project" value="UniProtKB-SubCell"/>
</dbReference>
<feature type="chain" id="PRO_5039242797" description="Aliphatic sulfonate ABC transporter substrate-binding protein" evidence="9">
    <location>
        <begin position="29"/>
        <end position="332"/>
    </location>
</feature>
<evidence type="ECO:0000256" key="2">
    <source>
        <dbReference type="ARBA" id="ARBA00004533"/>
    </source>
</evidence>
<keyword evidence="7 9" id="KW-0732">Signal</keyword>
<comment type="caution">
    <text evidence="10">The sequence shown here is derived from an EMBL/GenBank/DDBJ whole genome shotgun (WGS) entry which is preliminary data.</text>
</comment>
<feature type="signal peptide" evidence="9">
    <location>
        <begin position="1"/>
        <end position="28"/>
    </location>
</feature>
<dbReference type="Pfam" id="PF13379">
    <property type="entry name" value="NMT1_2"/>
    <property type="match status" value="1"/>
</dbReference>
<dbReference type="GO" id="GO:0042597">
    <property type="term" value="C:periplasmic space"/>
    <property type="evidence" value="ECO:0007669"/>
    <property type="project" value="UniProtKB-SubCell"/>
</dbReference>
<evidence type="ECO:0000313" key="10">
    <source>
        <dbReference type="EMBL" id="OEF98252.1"/>
    </source>
</evidence>
<keyword evidence="6" id="KW-0997">Cell inner membrane</keyword>
<dbReference type="STRING" id="766136.BHF68_00775"/>
<name>A0A1E5G4Y8_9FIRM</name>
<evidence type="ECO:0000256" key="5">
    <source>
        <dbReference type="ARBA" id="ARBA00022475"/>
    </source>
</evidence>
<evidence type="ECO:0000256" key="7">
    <source>
        <dbReference type="ARBA" id="ARBA00022729"/>
    </source>
</evidence>
<dbReference type="RefSeq" id="WP_069641744.1">
    <property type="nucleotide sequence ID" value="NZ_MIJE01000001.1"/>
</dbReference>
<dbReference type="InterPro" id="IPR044527">
    <property type="entry name" value="NrtA/CpmA_ABC-bd_dom"/>
</dbReference>
<evidence type="ECO:0000256" key="9">
    <source>
        <dbReference type="SAM" id="SignalP"/>
    </source>
</evidence>
<dbReference type="SUPFAM" id="SSF53850">
    <property type="entry name" value="Periplasmic binding protein-like II"/>
    <property type="match status" value="1"/>
</dbReference>
<dbReference type="NCBIfam" id="TIGR01728">
    <property type="entry name" value="SsuA_fam"/>
    <property type="match status" value="1"/>
</dbReference>
<reference evidence="10 11" key="1">
    <citation type="submission" date="2016-09" db="EMBL/GenBank/DDBJ databases">
        <title>Draft genome sequence for the type strain of Desulfuribacillus alkaliarsenatis AHT28, an obligately anaerobic, sulfidogenic bacterium isolated from Russian soda lake sediments.</title>
        <authorList>
            <person name="Abin C.A."/>
            <person name="Hollibaugh J.T."/>
        </authorList>
    </citation>
    <scope>NUCLEOTIDE SEQUENCE [LARGE SCALE GENOMIC DNA]</scope>
    <source>
        <strain evidence="10 11">AHT28</strain>
    </source>
</reference>
<protein>
    <recommendedName>
        <fullName evidence="12">Aliphatic sulfonate ABC transporter substrate-binding protein</fullName>
    </recommendedName>
</protein>
<keyword evidence="4" id="KW-0813">Transport</keyword>
<comment type="similarity">
    <text evidence="3">Belongs to the bacterial solute-binding protein SsuA/TauA family.</text>
</comment>
<dbReference type="Gene3D" id="3.40.190.10">
    <property type="entry name" value="Periplasmic binding protein-like II"/>
    <property type="match status" value="2"/>
</dbReference>
<evidence type="ECO:0000256" key="1">
    <source>
        <dbReference type="ARBA" id="ARBA00004418"/>
    </source>
</evidence>
<proteinExistence type="inferred from homology"/>
<evidence type="ECO:0000256" key="6">
    <source>
        <dbReference type="ARBA" id="ARBA00022519"/>
    </source>
</evidence>
<dbReference type="AlphaFoldDB" id="A0A1E5G4Y8"/>
<keyword evidence="11" id="KW-1185">Reference proteome</keyword>
<dbReference type="CDD" id="cd13553">
    <property type="entry name" value="PBP2_NrtA_CpmA_like"/>
    <property type="match status" value="1"/>
</dbReference>
<evidence type="ECO:0008006" key="12">
    <source>
        <dbReference type="Google" id="ProtNLM"/>
    </source>
</evidence>